<reference evidence="1 2" key="1">
    <citation type="submission" date="2019-10" db="EMBL/GenBank/DDBJ databases">
        <title>Genomic and transcriptomic insights into the perfect genentic adaptation of a filamentous nitrogen-fixing cyanobacterium to rice fields.</title>
        <authorList>
            <person name="Chen Z."/>
        </authorList>
    </citation>
    <scope>NUCLEOTIDE SEQUENCE [LARGE SCALE GENOMIC DNA]</scope>
    <source>
        <strain evidence="1">CCNUC1</strain>
    </source>
</reference>
<evidence type="ECO:0000313" key="1">
    <source>
        <dbReference type="EMBL" id="QFS49174.1"/>
    </source>
</evidence>
<dbReference type="Proteomes" id="UP000326678">
    <property type="component" value="Chromosome Gxm1"/>
</dbReference>
<protein>
    <submittedName>
        <fullName evidence="1">Uncharacterized protein</fullName>
    </submittedName>
</protein>
<keyword evidence="2" id="KW-1185">Reference proteome</keyword>
<sequence>MVTKRRFINQYAWLCGKLLCWVKQSATQQSPEMLGFVPQPNLHISRFLALTQAY</sequence>
<dbReference type="AlphaFoldDB" id="A0A5P8W943"/>
<dbReference type="KEGG" id="nsh:GXM_06668"/>
<evidence type="ECO:0000313" key="2">
    <source>
        <dbReference type="Proteomes" id="UP000326678"/>
    </source>
</evidence>
<proteinExistence type="predicted"/>
<gene>
    <name evidence="1" type="ORF">GXM_06668</name>
</gene>
<accession>A0A5P8W943</accession>
<name>A0A5P8W943_9NOSO</name>
<organism evidence="1 2">
    <name type="scientific">Nostoc sphaeroides CCNUC1</name>
    <dbReference type="NCBI Taxonomy" id="2653204"/>
    <lineage>
        <taxon>Bacteria</taxon>
        <taxon>Bacillati</taxon>
        <taxon>Cyanobacteriota</taxon>
        <taxon>Cyanophyceae</taxon>
        <taxon>Nostocales</taxon>
        <taxon>Nostocaceae</taxon>
        <taxon>Nostoc</taxon>
    </lineage>
</organism>
<dbReference type="EMBL" id="CP045226">
    <property type="protein sequence ID" value="QFS49174.1"/>
    <property type="molecule type" value="Genomic_DNA"/>
</dbReference>